<evidence type="ECO:0000313" key="3">
    <source>
        <dbReference type="Proteomes" id="UP000028185"/>
    </source>
</evidence>
<evidence type="ECO:0008006" key="4">
    <source>
        <dbReference type="Google" id="ProtNLM"/>
    </source>
</evidence>
<sequence>MISGFYPTALDAGIDPFSFWEYTLLELKELVESYNRQQFQKQKEIASHHFIQSQMIARFVSMMFQEKGEAPDIWDFYPTLFEEDRAQIEQARIERDLKIHQEQMRAYAERMRGRFTTSE</sequence>
<proteinExistence type="predicted"/>
<keyword evidence="1" id="KW-0175">Coiled coil</keyword>
<gene>
    <name evidence="2" type="ORF">ID09_07305</name>
</gene>
<dbReference type="RefSeq" id="WP_029694569.1">
    <property type="nucleotide sequence ID" value="NZ_ALLE01000003.1"/>
</dbReference>
<feature type="coiled-coil region" evidence="1">
    <location>
        <begin position="83"/>
        <end position="110"/>
    </location>
</feature>
<organism evidence="2 3">
    <name type="scientific">Streptococcus suis 6407</name>
    <dbReference type="NCBI Taxonomy" id="1214179"/>
    <lineage>
        <taxon>Bacteria</taxon>
        <taxon>Bacillati</taxon>
        <taxon>Bacillota</taxon>
        <taxon>Bacilli</taxon>
        <taxon>Lactobacillales</taxon>
        <taxon>Streptococcaceae</taxon>
        <taxon>Streptococcus</taxon>
    </lineage>
</organism>
<reference evidence="2 3" key="1">
    <citation type="journal article" date="2014" name="Genome Announc.">
        <title>Whole-Genome Sequence of Streptococcus suis Serotype 4 Reference Strain 6407.</title>
        <authorList>
            <person name="Wang K."/>
            <person name="Chen J."/>
            <person name="Yao H."/>
            <person name="Lu C."/>
        </authorList>
    </citation>
    <scope>NUCLEOTIDE SEQUENCE [LARGE SCALE GENOMIC DNA]</scope>
    <source>
        <strain evidence="2">6407</strain>
    </source>
</reference>
<protein>
    <recommendedName>
        <fullName evidence="4">Phage protein</fullName>
    </recommendedName>
</protein>
<dbReference type="Proteomes" id="UP000028185">
    <property type="component" value="Chromosome"/>
</dbReference>
<evidence type="ECO:0000256" key="1">
    <source>
        <dbReference type="SAM" id="Coils"/>
    </source>
</evidence>
<dbReference type="PATRIC" id="fig|1214179.4.peg.1437"/>
<accession>A0A075SS64</accession>
<dbReference type="EMBL" id="CP008921">
    <property type="protein sequence ID" value="AIG43840.1"/>
    <property type="molecule type" value="Genomic_DNA"/>
</dbReference>
<dbReference type="AlphaFoldDB" id="A0A075SS64"/>
<name>A0A075SS64_STRSU</name>
<dbReference type="HOGENOM" id="CLU_166917_0_0_9"/>
<evidence type="ECO:0000313" key="2">
    <source>
        <dbReference type="EMBL" id="AIG43840.1"/>
    </source>
</evidence>